<keyword evidence="1" id="KW-0812">Transmembrane</keyword>
<evidence type="ECO:0000313" key="3">
    <source>
        <dbReference type="Proteomes" id="UP000034137"/>
    </source>
</evidence>
<evidence type="ECO:0000256" key="1">
    <source>
        <dbReference type="SAM" id="Phobius"/>
    </source>
</evidence>
<dbReference type="EMBL" id="LBXO01000065">
    <property type="protein sequence ID" value="KKR31306.1"/>
    <property type="molecule type" value="Genomic_DNA"/>
</dbReference>
<sequence>MSKEKKIYLIGFVATLLFILIFSVFITPKDEKLPKNTKVDLIQLENEYKEKTKLLVDSYLLLLQSDQLDLEKLKQIKDQLLALKVPDEFKDLHVNLVLSIDSVNNAELGGDKNKKIASIELVNKNKENFSWLNR</sequence>
<dbReference type="AlphaFoldDB" id="A0A0G0Q1S2"/>
<protein>
    <submittedName>
        <fullName evidence="2">Uncharacterized protein</fullName>
    </submittedName>
</protein>
<keyword evidence="1" id="KW-0472">Membrane</keyword>
<comment type="caution">
    <text evidence="2">The sequence shown here is derived from an EMBL/GenBank/DDBJ whole genome shotgun (WGS) entry which is preliminary data.</text>
</comment>
<name>A0A0G0Q1S2_9BACT</name>
<evidence type="ECO:0000313" key="2">
    <source>
        <dbReference type="EMBL" id="KKR31306.1"/>
    </source>
</evidence>
<dbReference type="Proteomes" id="UP000034137">
    <property type="component" value="Unassembled WGS sequence"/>
</dbReference>
<keyword evidence="1" id="KW-1133">Transmembrane helix</keyword>
<proteinExistence type="predicted"/>
<accession>A0A0G0Q1S2</accession>
<organism evidence="2 3">
    <name type="scientific">Candidatus Falkowbacteria bacterium GW2011_GWF2_39_8</name>
    <dbReference type="NCBI Taxonomy" id="1618642"/>
    <lineage>
        <taxon>Bacteria</taxon>
        <taxon>Candidatus Falkowiibacteriota</taxon>
    </lineage>
</organism>
<reference evidence="2 3" key="1">
    <citation type="journal article" date="2015" name="Nature">
        <title>rRNA introns, odd ribosomes, and small enigmatic genomes across a large radiation of phyla.</title>
        <authorList>
            <person name="Brown C.T."/>
            <person name="Hug L.A."/>
            <person name="Thomas B.C."/>
            <person name="Sharon I."/>
            <person name="Castelle C.J."/>
            <person name="Singh A."/>
            <person name="Wilkins M.J."/>
            <person name="Williams K.H."/>
            <person name="Banfield J.F."/>
        </authorList>
    </citation>
    <scope>NUCLEOTIDE SEQUENCE [LARGE SCALE GENOMIC DNA]</scope>
</reference>
<gene>
    <name evidence="2" type="ORF">UT64_C0065G0004</name>
</gene>
<feature type="transmembrane region" description="Helical" evidence="1">
    <location>
        <begin position="7"/>
        <end position="26"/>
    </location>
</feature>